<name>A0AC35TM87_9BILA</name>
<dbReference type="Proteomes" id="UP000095286">
    <property type="component" value="Unplaced"/>
</dbReference>
<protein>
    <submittedName>
        <fullName evidence="2">Tudor-knot domain-containing protein</fullName>
    </submittedName>
</protein>
<accession>A0AC35TM87</accession>
<evidence type="ECO:0000313" key="1">
    <source>
        <dbReference type="Proteomes" id="UP000095286"/>
    </source>
</evidence>
<sequence>MPPKSSSANKQRVGLPKSEIENETPIPFEQMVPGLYLYCKSKDDDLYYSAKLLSVENGEFLIHYQGWNSRCDTFFTQEQALNSFVTKTLIGDRARTLSDDEEDDISQQSRSNKSASKSADFLNEIDELQYLIDGNINHKAILKIKDDRNKISNNKSLTGATTISIFNILIDYFMFRHNLHKELDETEMKGKKSKDSSVEKSKERSVEQSFRKSKDSSVESLSKGLTKEKSKSRSLEKIVEASDSIKTADVLGKNLAFKDEAMDVSELNKDSGKPVILLDQSAVVEIAGDILGNKPADEVPQGSFQPNEQIEGNKPIQSDEPIQVDDPIEGDKPVQAVKLIKDGEQFEEECEEPMDGEEVEYKEIIEEHEELEDEEEIEIDGELDIDVEISDQDKDSFKLELSKAVFLINSIGPTFLLYNEVENTFWSTYKETYPEAEFVTFGNGIHLLRFLDAVTKYGRLNYEFSVLFTTEIHDNIVSNLSDYICEKNASIYLTQTACAYNG</sequence>
<reference evidence="2" key="1">
    <citation type="submission" date="2016-11" db="UniProtKB">
        <authorList>
            <consortium name="WormBaseParasite"/>
        </authorList>
    </citation>
    <scope>IDENTIFICATION</scope>
    <source>
        <strain evidence="2">KR3021</strain>
    </source>
</reference>
<dbReference type="WBParaSite" id="RSKR_0000213700.1">
    <property type="protein sequence ID" value="RSKR_0000213700.1"/>
    <property type="gene ID" value="RSKR_0000213700"/>
</dbReference>
<proteinExistence type="predicted"/>
<evidence type="ECO:0000313" key="2">
    <source>
        <dbReference type="WBParaSite" id="RSKR_0000213700.1"/>
    </source>
</evidence>
<organism evidence="1 2">
    <name type="scientific">Rhabditophanes sp. KR3021</name>
    <dbReference type="NCBI Taxonomy" id="114890"/>
    <lineage>
        <taxon>Eukaryota</taxon>
        <taxon>Metazoa</taxon>
        <taxon>Ecdysozoa</taxon>
        <taxon>Nematoda</taxon>
        <taxon>Chromadorea</taxon>
        <taxon>Rhabditida</taxon>
        <taxon>Tylenchina</taxon>
        <taxon>Panagrolaimomorpha</taxon>
        <taxon>Strongyloidoidea</taxon>
        <taxon>Alloionematidae</taxon>
        <taxon>Rhabditophanes</taxon>
    </lineage>
</organism>